<evidence type="ECO:0000313" key="10">
    <source>
        <dbReference type="EnsemblPlants" id="Pp3c24_20710V3.2"/>
    </source>
</evidence>
<dbReference type="PANTHER" id="PTHR13085">
    <property type="entry name" value="MICROSOMAL SIGNAL PEPTIDASE 25 KDA SUBUNIT"/>
    <property type="match status" value="1"/>
</dbReference>
<evidence type="ECO:0000256" key="4">
    <source>
        <dbReference type="ARBA" id="ARBA00022692"/>
    </source>
</evidence>
<dbReference type="GO" id="GO:0006465">
    <property type="term" value="P:signal peptide processing"/>
    <property type="evidence" value="ECO:0007669"/>
    <property type="project" value="UniProtKB-UniRule"/>
</dbReference>
<comment type="function">
    <text evidence="8 9">Component of the signal peptidase complex (SPC) which catalyzes the cleavage of N-terminal signal sequences from nascent proteins as they are translocated into the lumen of the endoplasmic reticulum. Enhances the enzymatic activity of SPC and facilitates the interactions between different components of the translocation site.</text>
</comment>
<dbReference type="EnsemblPlants" id="Pp3c24_20710V3.2">
    <property type="protein sequence ID" value="Pp3c24_20710V3.2"/>
    <property type="gene ID" value="Pp3c24_20710"/>
</dbReference>
<comment type="subcellular location">
    <subcellularLocation>
        <location evidence="1 9">Endoplasmic reticulum membrane</location>
        <topology evidence="1 9">Multi-pass membrane protein</topology>
    </subcellularLocation>
</comment>
<keyword evidence="6" id="KW-1133">Transmembrane helix</keyword>
<reference evidence="10 11" key="2">
    <citation type="journal article" date="2018" name="Plant J.">
        <title>The Physcomitrella patens chromosome-scale assembly reveals moss genome structure and evolution.</title>
        <authorList>
            <person name="Lang D."/>
            <person name="Ullrich K.K."/>
            <person name="Murat F."/>
            <person name="Fuchs J."/>
            <person name="Jenkins J."/>
            <person name="Haas F.B."/>
            <person name="Piednoel M."/>
            <person name="Gundlach H."/>
            <person name="Van Bel M."/>
            <person name="Meyberg R."/>
            <person name="Vives C."/>
            <person name="Morata J."/>
            <person name="Symeonidi A."/>
            <person name="Hiss M."/>
            <person name="Muchero W."/>
            <person name="Kamisugi Y."/>
            <person name="Saleh O."/>
            <person name="Blanc G."/>
            <person name="Decker E.L."/>
            <person name="van Gessel N."/>
            <person name="Grimwood J."/>
            <person name="Hayes R.D."/>
            <person name="Graham S.W."/>
            <person name="Gunter L.E."/>
            <person name="McDaniel S.F."/>
            <person name="Hoernstein S.N.W."/>
            <person name="Larsson A."/>
            <person name="Li F.W."/>
            <person name="Perroud P.F."/>
            <person name="Phillips J."/>
            <person name="Ranjan P."/>
            <person name="Rokshar D.S."/>
            <person name="Rothfels C.J."/>
            <person name="Schneider L."/>
            <person name="Shu S."/>
            <person name="Stevenson D.W."/>
            <person name="Thummler F."/>
            <person name="Tillich M."/>
            <person name="Villarreal Aguilar J.C."/>
            <person name="Widiez T."/>
            <person name="Wong G.K."/>
            <person name="Wymore A."/>
            <person name="Zhang Y."/>
            <person name="Zimmer A.D."/>
            <person name="Quatrano R.S."/>
            <person name="Mayer K.F.X."/>
            <person name="Goodstein D."/>
            <person name="Casacuberta J.M."/>
            <person name="Vandepoele K."/>
            <person name="Reski R."/>
            <person name="Cuming A.C."/>
            <person name="Tuskan G.A."/>
            <person name="Maumus F."/>
            <person name="Salse J."/>
            <person name="Schmutz J."/>
            <person name="Rensing S.A."/>
        </authorList>
    </citation>
    <scope>NUCLEOTIDE SEQUENCE [LARGE SCALE GENOMIC DNA]</scope>
    <source>
        <strain evidence="10 11">cv. Gransden 2004</strain>
    </source>
</reference>
<dbReference type="Gramene" id="Pp3c24_20710V3.2">
    <property type="protein sequence ID" value="Pp3c24_20710V3.2"/>
    <property type="gene ID" value="Pp3c24_20710"/>
</dbReference>
<dbReference type="PANTHER" id="PTHR13085:SF0">
    <property type="entry name" value="SIGNAL PEPTIDASE COMPLEX SUBUNIT 2"/>
    <property type="match status" value="1"/>
</dbReference>
<keyword evidence="4" id="KW-0812">Transmembrane</keyword>
<evidence type="ECO:0000256" key="8">
    <source>
        <dbReference type="ARBA" id="ARBA00045608"/>
    </source>
</evidence>
<dbReference type="GO" id="GO:0005787">
    <property type="term" value="C:signal peptidase complex"/>
    <property type="evidence" value="ECO:0007669"/>
    <property type="project" value="UniProtKB-UniRule"/>
</dbReference>
<evidence type="ECO:0000256" key="7">
    <source>
        <dbReference type="ARBA" id="ARBA00023136"/>
    </source>
</evidence>
<evidence type="ECO:0000256" key="9">
    <source>
        <dbReference type="RuleBase" id="RU368033"/>
    </source>
</evidence>
<dbReference type="Proteomes" id="UP000006727">
    <property type="component" value="Chromosome 24"/>
</dbReference>
<dbReference type="AlphaFoldDB" id="A0A7I4FHD8"/>
<keyword evidence="5 9" id="KW-0256">Endoplasmic reticulum</keyword>
<reference evidence="10 11" key="1">
    <citation type="journal article" date="2008" name="Science">
        <title>The Physcomitrella genome reveals evolutionary insights into the conquest of land by plants.</title>
        <authorList>
            <person name="Rensing S."/>
            <person name="Lang D."/>
            <person name="Zimmer A."/>
            <person name="Terry A."/>
            <person name="Salamov A."/>
            <person name="Shapiro H."/>
            <person name="Nishiyama T."/>
            <person name="Perroud P.-F."/>
            <person name="Lindquist E."/>
            <person name="Kamisugi Y."/>
            <person name="Tanahashi T."/>
            <person name="Sakakibara K."/>
            <person name="Fujita T."/>
            <person name="Oishi K."/>
            <person name="Shin-I T."/>
            <person name="Kuroki Y."/>
            <person name="Toyoda A."/>
            <person name="Suzuki Y."/>
            <person name="Hashimoto A."/>
            <person name="Yamaguchi K."/>
            <person name="Sugano A."/>
            <person name="Kohara Y."/>
            <person name="Fujiyama A."/>
            <person name="Anterola A."/>
            <person name="Aoki S."/>
            <person name="Ashton N."/>
            <person name="Barbazuk W.B."/>
            <person name="Barker E."/>
            <person name="Bennetzen J."/>
            <person name="Bezanilla M."/>
            <person name="Blankenship R."/>
            <person name="Cho S.H."/>
            <person name="Dutcher S."/>
            <person name="Estelle M."/>
            <person name="Fawcett J.A."/>
            <person name="Gundlach H."/>
            <person name="Hanada K."/>
            <person name="Heyl A."/>
            <person name="Hicks K.A."/>
            <person name="Hugh J."/>
            <person name="Lohr M."/>
            <person name="Mayer K."/>
            <person name="Melkozernov A."/>
            <person name="Murata T."/>
            <person name="Nelson D."/>
            <person name="Pils B."/>
            <person name="Prigge M."/>
            <person name="Reiss B."/>
            <person name="Renner T."/>
            <person name="Rombauts S."/>
            <person name="Rushton P."/>
            <person name="Sanderfoot A."/>
            <person name="Schween G."/>
            <person name="Shiu S.-H."/>
            <person name="Stueber K."/>
            <person name="Theodoulou F.L."/>
            <person name="Tu H."/>
            <person name="Van de Peer Y."/>
            <person name="Verrier P.J."/>
            <person name="Waters E."/>
            <person name="Wood A."/>
            <person name="Yang L."/>
            <person name="Cove D."/>
            <person name="Cuming A."/>
            <person name="Hasebe M."/>
            <person name="Lucas S."/>
            <person name="Mishler D.B."/>
            <person name="Reski R."/>
            <person name="Grigoriev I."/>
            <person name="Quatrano R.S."/>
            <person name="Boore J.L."/>
        </authorList>
    </citation>
    <scope>NUCLEOTIDE SEQUENCE [LARGE SCALE GENOMIC DNA]</scope>
    <source>
        <strain evidence="10 11">cv. Gransden 2004</strain>
    </source>
</reference>
<name>A0A7I4FHD8_PHYPA</name>
<dbReference type="GO" id="GO:0008233">
    <property type="term" value="F:peptidase activity"/>
    <property type="evidence" value="ECO:0007669"/>
    <property type="project" value="UniProtKB-UniRule"/>
</dbReference>
<evidence type="ECO:0000256" key="2">
    <source>
        <dbReference type="ARBA" id="ARBA00007324"/>
    </source>
</evidence>
<dbReference type="Pfam" id="PF06703">
    <property type="entry name" value="SPC25"/>
    <property type="match status" value="1"/>
</dbReference>
<sequence>MAALSPRDAAAVLASAIPPPKKAANLLDPFSLKRVLDDTTSEVVLERGYVENVKLSNLKMSIGVITCAIALAAQFYPKKFPENKTFLIGCIILYPPLTYQCLISFD</sequence>
<evidence type="ECO:0000256" key="6">
    <source>
        <dbReference type="ARBA" id="ARBA00022989"/>
    </source>
</evidence>
<organism evidence="10 11">
    <name type="scientific">Physcomitrium patens</name>
    <name type="common">Spreading-leaved earth moss</name>
    <name type="synonym">Physcomitrella patens</name>
    <dbReference type="NCBI Taxonomy" id="3218"/>
    <lineage>
        <taxon>Eukaryota</taxon>
        <taxon>Viridiplantae</taxon>
        <taxon>Streptophyta</taxon>
        <taxon>Embryophyta</taxon>
        <taxon>Bryophyta</taxon>
        <taxon>Bryophytina</taxon>
        <taxon>Bryopsida</taxon>
        <taxon>Funariidae</taxon>
        <taxon>Funariales</taxon>
        <taxon>Funariaceae</taxon>
        <taxon>Physcomitrium</taxon>
    </lineage>
</organism>
<dbReference type="InterPro" id="IPR009582">
    <property type="entry name" value="Spc2/SPCS2"/>
</dbReference>
<accession>A0A7I4FHD8</accession>
<reference evidence="10" key="3">
    <citation type="submission" date="2020-12" db="UniProtKB">
        <authorList>
            <consortium name="EnsemblPlants"/>
        </authorList>
    </citation>
    <scope>IDENTIFICATION</scope>
</reference>
<protein>
    <recommendedName>
        <fullName evidence="3 9">Signal peptidase complex subunit 2</fullName>
    </recommendedName>
</protein>
<keyword evidence="11" id="KW-1185">Reference proteome</keyword>
<evidence type="ECO:0000256" key="1">
    <source>
        <dbReference type="ARBA" id="ARBA00004477"/>
    </source>
</evidence>
<evidence type="ECO:0000256" key="5">
    <source>
        <dbReference type="ARBA" id="ARBA00022824"/>
    </source>
</evidence>
<evidence type="ECO:0000256" key="3">
    <source>
        <dbReference type="ARBA" id="ARBA00017057"/>
    </source>
</evidence>
<comment type="similarity">
    <text evidence="2 9">Belongs to the SPCS2 family.</text>
</comment>
<keyword evidence="7" id="KW-0472">Membrane</keyword>
<evidence type="ECO:0000313" key="11">
    <source>
        <dbReference type="Proteomes" id="UP000006727"/>
    </source>
</evidence>
<dbReference type="EMBL" id="ABEU02000024">
    <property type="status" value="NOT_ANNOTATED_CDS"/>
    <property type="molecule type" value="Genomic_DNA"/>
</dbReference>
<proteinExistence type="inferred from homology"/>